<accession>A0A8R1UCK2</accession>
<evidence type="ECO:0000313" key="2">
    <source>
        <dbReference type="EnsemblMetazoa" id="PPA16196.1"/>
    </source>
</evidence>
<feature type="compositionally biased region" description="Polar residues" evidence="1">
    <location>
        <begin position="734"/>
        <end position="744"/>
    </location>
</feature>
<accession>A0A2A6CU19</accession>
<dbReference type="EnsemblMetazoa" id="PPA16196.1">
    <property type="protein sequence ID" value="PPA16196.1"/>
    <property type="gene ID" value="WBGene00105750"/>
</dbReference>
<evidence type="ECO:0000256" key="1">
    <source>
        <dbReference type="SAM" id="MobiDB-lite"/>
    </source>
</evidence>
<dbReference type="GO" id="GO:0003824">
    <property type="term" value="F:catalytic activity"/>
    <property type="evidence" value="ECO:0007669"/>
    <property type="project" value="InterPro"/>
</dbReference>
<dbReference type="SUPFAM" id="SSF56219">
    <property type="entry name" value="DNase I-like"/>
    <property type="match status" value="1"/>
</dbReference>
<keyword evidence="3" id="KW-1185">Reference proteome</keyword>
<dbReference type="Proteomes" id="UP000005239">
    <property type="component" value="Unassembled WGS sequence"/>
</dbReference>
<gene>
    <name evidence="2" type="primary">WBGene00105750</name>
</gene>
<reference evidence="3" key="1">
    <citation type="journal article" date="2008" name="Nat. Genet.">
        <title>The Pristionchus pacificus genome provides a unique perspective on nematode lifestyle and parasitism.</title>
        <authorList>
            <person name="Dieterich C."/>
            <person name="Clifton S.W."/>
            <person name="Schuster L.N."/>
            <person name="Chinwalla A."/>
            <person name="Delehaunty K."/>
            <person name="Dinkelacker I."/>
            <person name="Fulton L."/>
            <person name="Fulton R."/>
            <person name="Godfrey J."/>
            <person name="Minx P."/>
            <person name="Mitreva M."/>
            <person name="Roeseler W."/>
            <person name="Tian H."/>
            <person name="Witte H."/>
            <person name="Yang S.P."/>
            <person name="Wilson R.K."/>
            <person name="Sommer R.J."/>
        </authorList>
    </citation>
    <scope>NUCLEOTIDE SEQUENCE [LARGE SCALE GENOMIC DNA]</scope>
    <source>
        <strain evidence="3">PS312</strain>
    </source>
</reference>
<feature type="region of interest" description="Disordered" evidence="1">
    <location>
        <begin position="2210"/>
        <end position="2231"/>
    </location>
</feature>
<sequence length="2231" mass="254724">METDQQRQAWWREFESIINKRKPVELDENIANERFNEAKEEKEFKQIEQIIGRLMYKPCFCEPDKSKMALGKKFRLLAVYHLRRREYNKFGEIVTSSIIREWPVTISHAEEGKGDTYKWDRAPLSIERKDRSIRKDLENYVMRILALDKEDIGTILTSAQCRTEVMEQDSDGNERGTEAYIYEPIKEGEQTSNKRASAAPGSIAPKKLRKTNDESIENQISKNTHFISFNHSDAMNQQNAFHSIKKREDFIDLDSENVAFKISNIVMFGEDKRAKITKKYVMKSHFEFLFTDYYARQQFVVKTVDSMFSEGAYIFQYQTSGSSNTSNHWEKSMPFIWAILHDYYSKKGNLTEEEKNSNGQILIWAHVKEMVRNFIGCRSDFHVRPLMDTEMRTISRMILSHRLVEINEEMGAREGTWILNNLSDDYQKEIATRLLGVRTARTVQAGKEFTHDFNKALWKKTFSDTQQVKLSDFTDRMMCLSRAEPVSMPSLYSWLHGVSEMITEKILHKNPRKSVELFNRELITLRSKESAEKSIKKIVEHYRGNKKCAKILMIRMDEREESNLLFEFINPSSENPRFGSKSAKAIQSTKLILSGPAPQAAIDDGVVSRTDKKLCGLYALLKTGYLNQYDCITVAGETQQKLYRLYNTNDTLPTAYAYDLKIQAMERNEIDPTIGPVDQSVPSTLVDERISNADTVAETLAGIRIAPAPVQPAPTSRRRRTAASRATTSAPTSVESDQQQSPLAQQPRAHGQPEQQAQMATLQQPCPQNYPQAMPPNYPPIQNQQQPLPLYAPPQYQQADPPQQLQNYPTSQQFAPAQMYQQQDHYSPQAQPMMNSMQQMPQHQQLQPNGQPLFNQQQMVQPQHAAQFNQQQFQQQSVVQPGPAFPQAHPHPMPQYQQQQPMHQQQQLQYWQQAPLANPQAPVGHVNPIPCDFINGYSSPAVKMLAQVLLLLLCANVANAASDTEYFNFDKDCQQMECYTVHNCFKDRDRLGSQTYKLLMKFTQADDIEADCDAILMLRRYTSRKWLVVLAARNRNITRIRTVHKTFDFSCQRFGKNKKVRAYYKDKALTDNELVAKNSAQLACEIHIDIDVKLEDLGENERMTIELYSLEFGSITPYKDLSMTGIANIKATCDPDVFETVSERRDPKKVSARTNRPLKIQLPSKCLRDAMLDGIRSKRGRPPPLPAPSFIRKDLSPNQLDLERAAREEVKKKNIEVGSLTYGLRDYSIITYRNPRALPPNYSRRSIDNGMPPMNKTADTTSDSSTASAAAAPTSVSSSEPVPEPRPSHFSQSSFVASSLAHSPPVSTRQHNDTSSPVSLYYANARSIRCKSPQLSFILSSSQFRIICISESWLDHSDCDSLLVGGFSDYHSFRTDRVICENYGRGGGVACIVHSSLNPVLISSFSSPLIESCIVDLHPPITPSSPFKKIRLVTVYRSPSSPLSSLVSLLEHLEPLLSDEFPCVLVGDFNFPSIDWVSLSSPMPNDFLDFIAFHRFHQYVSFPSRLNNFLDLVFCNQDLIHNVMPSTPLSDHLSITLELRIPPPPPRFSIPSRSYCRADWQSINHCIFSHNWTVALNSLDAHESYDYFVDFVNHTLDTFVPMSKPSPHSRYPKNVRILYSKSRLLSRIAPNSIACKQMSQRFTVALDRFHCSLENRIVSSSNSKMFYSYCNDKLKPPKSTPSAILDSDGRLLLTNDQKCIAFDRYFCSVFTTPKLCNLPAPTSLHSFDLPFISAHDVIYALSKLAPKVNVTPDRIPSVVLSKCKLSIISPLVIIYNKSLLTSQLVTLERRRFIADIVFLHSILNGRYALDVSSLLTRAPPIRSLQLLLFGIPFLLAKYSTPTSSFVASSALNPPLSSPILILPIGLIFDPYHLLSPSPSLAAKHPNHHQPIRSTSTDIRFWNNIATFLVHLQRLWVVQDEQGGEFSLTPSKTIKAKCEVDYRFACKPDDHSKRTSATNIPRMAFDENGPKLECKDPNPFWKISERQLTIASKEGEARCNPFDSGKGNFEYVWTFKNLNLTRRTNVRCESKVNCEYLNPFNESICEGLDRCTLKYNGVPRCMEQNLWCSIGGDEFAQCTIGCVTKNGTWRVLRGEERIDLEQQNLKLQCKDYTTAEERKMVFYCRRQRQRELENEGILTRKRERGRRRTETFRSSRFPIPRRSEIASVSRPHLEPRPRNLLSPRLFTVKLSIPSSESTAERRHTYYCRAAVAASHSKKRPKKISEKFEKNIQ</sequence>
<protein>
    <submittedName>
        <fullName evidence="2">Endo/exonuclease/phosphatase domain-containing protein</fullName>
    </submittedName>
</protein>
<organism evidence="2 3">
    <name type="scientific">Pristionchus pacificus</name>
    <name type="common">Parasitic nematode worm</name>
    <dbReference type="NCBI Taxonomy" id="54126"/>
    <lineage>
        <taxon>Eukaryota</taxon>
        <taxon>Metazoa</taxon>
        <taxon>Ecdysozoa</taxon>
        <taxon>Nematoda</taxon>
        <taxon>Chromadorea</taxon>
        <taxon>Rhabditida</taxon>
        <taxon>Rhabditina</taxon>
        <taxon>Diplogasteromorpha</taxon>
        <taxon>Diplogasteroidea</taxon>
        <taxon>Neodiplogasteridae</taxon>
        <taxon>Pristionchus</taxon>
    </lineage>
</organism>
<dbReference type="PANTHER" id="PTHR21459">
    <property type="entry name" value="PROTEIN CBG08968"/>
    <property type="match status" value="1"/>
</dbReference>
<dbReference type="Pfam" id="PF14529">
    <property type="entry name" value="Exo_endo_phos_2"/>
    <property type="match status" value="1"/>
</dbReference>
<feature type="compositionally biased region" description="Low complexity" evidence="1">
    <location>
        <begin position="723"/>
        <end position="733"/>
    </location>
</feature>
<dbReference type="Gene3D" id="3.60.10.10">
    <property type="entry name" value="Endonuclease/exonuclease/phosphatase"/>
    <property type="match status" value="1"/>
</dbReference>
<feature type="compositionally biased region" description="Polar residues" evidence="1">
    <location>
        <begin position="753"/>
        <end position="771"/>
    </location>
</feature>
<feature type="region of interest" description="Disordered" evidence="1">
    <location>
        <begin position="1238"/>
        <end position="1294"/>
    </location>
</feature>
<proteinExistence type="predicted"/>
<dbReference type="InterPro" id="IPR005135">
    <property type="entry name" value="Endo/exonuclease/phosphatase"/>
</dbReference>
<dbReference type="PANTHER" id="PTHR21459:SF2">
    <property type="entry name" value="PROTEIN CBG08968"/>
    <property type="match status" value="1"/>
</dbReference>
<feature type="compositionally biased region" description="Basic and acidic residues" evidence="1">
    <location>
        <begin position="2221"/>
        <end position="2231"/>
    </location>
</feature>
<name>A0A2A6CU19_PRIPA</name>
<reference evidence="2" key="2">
    <citation type="submission" date="2022-06" db="UniProtKB">
        <authorList>
            <consortium name="EnsemblMetazoa"/>
        </authorList>
    </citation>
    <scope>IDENTIFICATION</scope>
    <source>
        <strain evidence="2">PS312</strain>
    </source>
</reference>
<dbReference type="InterPro" id="IPR036691">
    <property type="entry name" value="Endo/exonu/phosph_ase_sf"/>
</dbReference>
<feature type="compositionally biased region" description="Low complexity" evidence="1">
    <location>
        <begin position="780"/>
        <end position="806"/>
    </location>
</feature>
<feature type="compositionally biased region" description="Low complexity" evidence="1">
    <location>
        <begin position="1257"/>
        <end position="1281"/>
    </location>
</feature>
<feature type="region of interest" description="Disordered" evidence="1">
    <location>
        <begin position="707"/>
        <end position="806"/>
    </location>
</feature>
<evidence type="ECO:0000313" key="3">
    <source>
        <dbReference type="Proteomes" id="UP000005239"/>
    </source>
</evidence>
<dbReference type="OrthoDB" id="6152807at2759"/>